<keyword evidence="1" id="KW-1133">Transmembrane helix</keyword>
<feature type="transmembrane region" description="Helical" evidence="1">
    <location>
        <begin position="46"/>
        <end position="67"/>
    </location>
</feature>
<name>A0A3A3EP27_9GAMM</name>
<keyword evidence="1" id="KW-0812">Transmembrane</keyword>
<reference evidence="3 4" key="2">
    <citation type="submission" date="2018-09" db="EMBL/GenBank/DDBJ databases">
        <title>Identification of marine bacteria producing industrial enzymes.</title>
        <authorList>
            <person name="Cheng T.H."/>
            <person name="Saidin J."/>
            <person name="Muhd D.D."/>
            <person name="Isa M.N.M."/>
            <person name="Bakar M.F.A."/>
            <person name="Ismail N."/>
        </authorList>
    </citation>
    <scope>NUCLEOTIDE SEQUENCE [LARGE SCALE GENOMIC DNA]</scope>
    <source>
        <strain evidence="3 4">MNAD 1.6</strain>
    </source>
</reference>
<evidence type="ECO:0000313" key="3">
    <source>
        <dbReference type="EMBL" id="RJF37493.1"/>
    </source>
</evidence>
<evidence type="ECO:0000256" key="1">
    <source>
        <dbReference type="SAM" id="Phobius"/>
    </source>
</evidence>
<dbReference type="Proteomes" id="UP000638462">
    <property type="component" value="Unassembled WGS sequence"/>
</dbReference>
<reference evidence="2" key="1">
    <citation type="journal article" date="2014" name="Int. J. Syst. Evol. Microbiol.">
        <title>Complete genome of a new Firmicutes species belonging to the dominant human colonic microbiota ('Ruminococcus bicirculans') reveals two chromosomes and a selective capacity to utilize plant glucans.</title>
        <authorList>
            <consortium name="NISC Comparative Sequencing Program"/>
            <person name="Wegmann U."/>
            <person name="Louis P."/>
            <person name="Goesmann A."/>
            <person name="Henrissat B."/>
            <person name="Duncan S.H."/>
            <person name="Flint H.J."/>
        </authorList>
    </citation>
    <scope>NUCLEOTIDE SEQUENCE</scope>
    <source>
        <strain evidence="2">CGMCC 1.15394</strain>
    </source>
</reference>
<dbReference type="Proteomes" id="UP000265938">
    <property type="component" value="Unassembled WGS sequence"/>
</dbReference>
<comment type="caution">
    <text evidence="3">The sequence shown here is derived from an EMBL/GenBank/DDBJ whole genome shotgun (WGS) entry which is preliminary data.</text>
</comment>
<evidence type="ECO:0000313" key="2">
    <source>
        <dbReference type="EMBL" id="GGE81973.1"/>
    </source>
</evidence>
<dbReference type="EMBL" id="QYSE01000001">
    <property type="protein sequence ID" value="RJF37493.1"/>
    <property type="molecule type" value="Genomic_DNA"/>
</dbReference>
<accession>A0A3A3EP27</accession>
<evidence type="ECO:0008006" key="6">
    <source>
        <dbReference type="Google" id="ProtNLM"/>
    </source>
</evidence>
<keyword evidence="1" id="KW-0472">Membrane</keyword>
<feature type="transmembrane region" description="Helical" evidence="1">
    <location>
        <begin position="153"/>
        <end position="171"/>
    </location>
</feature>
<reference evidence="2" key="4">
    <citation type="submission" date="2020-09" db="EMBL/GenBank/DDBJ databases">
        <authorList>
            <person name="Sun Q."/>
            <person name="Zhou Y."/>
        </authorList>
    </citation>
    <scope>NUCLEOTIDE SEQUENCE</scope>
    <source>
        <strain evidence="2">CGMCC 1.15394</strain>
    </source>
</reference>
<feature type="transmembrane region" description="Helical" evidence="1">
    <location>
        <begin position="118"/>
        <end position="146"/>
    </location>
</feature>
<dbReference type="AlphaFoldDB" id="A0A3A3EP27"/>
<protein>
    <recommendedName>
        <fullName evidence="6">DUF4386 family protein</fullName>
    </recommendedName>
</protein>
<feature type="transmembrane region" description="Helical" evidence="1">
    <location>
        <begin position="79"/>
        <end position="106"/>
    </location>
</feature>
<organism evidence="3 4">
    <name type="scientific">Pseudoalteromonas gelatinilytica</name>
    <dbReference type="NCBI Taxonomy" id="1703256"/>
    <lineage>
        <taxon>Bacteria</taxon>
        <taxon>Pseudomonadati</taxon>
        <taxon>Pseudomonadota</taxon>
        <taxon>Gammaproteobacteria</taxon>
        <taxon>Alteromonadales</taxon>
        <taxon>Pseudoalteromonadaceae</taxon>
        <taxon>Pseudoalteromonas</taxon>
    </lineage>
</organism>
<evidence type="ECO:0000313" key="4">
    <source>
        <dbReference type="Proteomes" id="UP000265938"/>
    </source>
</evidence>
<keyword evidence="5" id="KW-1185">Reference proteome</keyword>
<feature type="transmembrane region" description="Helical" evidence="1">
    <location>
        <begin position="7"/>
        <end position="26"/>
    </location>
</feature>
<proteinExistence type="predicted"/>
<feature type="transmembrane region" description="Helical" evidence="1">
    <location>
        <begin position="177"/>
        <end position="195"/>
    </location>
</feature>
<gene>
    <name evidence="3" type="ORF">D4741_05320</name>
    <name evidence="2" type="ORF">GCM10008027_03270</name>
</gene>
<sequence>MLNRDYLLPGIAAGLLAVIFPMYWISVFGETLDGLGEALKLDLQSLNFSDLVFVLIGALEIYVYLSLRKALKDMFDVEGVRILLCVLAVLVLAFHATVLCDVYLAVAGDKASNDVIESISIIAMAVSAGSLGLYALVGLITAALLLTKRHGMSSLLTVFSILMLLMCILQLTVIFAYLNVFLFPAALLILMVFFIKKPEQIEVI</sequence>
<dbReference type="RefSeq" id="WP_105174730.1">
    <property type="nucleotide sequence ID" value="NZ_BMIT01000001.1"/>
</dbReference>
<evidence type="ECO:0000313" key="5">
    <source>
        <dbReference type="Proteomes" id="UP000638462"/>
    </source>
</evidence>
<reference evidence="5" key="3">
    <citation type="journal article" date="2019" name="Int. J. Syst. Evol. Microbiol.">
        <title>The Global Catalogue of Microorganisms (GCM) 10K type strain sequencing project: providing services to taxonomists for standard genome sequencing and annotation.</title>
        <authorList>
            <consortium name="The Broad Institute Genomics Platform"/>
            <consortium name="The Broad Institute Genome Sequencing Center for Infectious Disease"/>
            <person name="Wu L."/>
            <person name="Ma J."/>
        </authorList>
    </citation>
    <scope>NUCLEOTIDE SEQUENCE [LARGE SCALE GENOMIC DNA]</scope>
    <source>
        <strain evidence="5">CGMCC 1.15394</strain>
    </source>
</reference>
<dbReference type="EMBL" id="BMIT01000001">
    <property type="protein sequence ID" value="GGE81973.1"/>
    <property type="molecule type" value="Genomic_DNA"/>
</dbReference>